<feature type="region of interest" description="Disordered" evidence="1">
    <location>
        <begin position="130"/>
        <end position="151"/>
    </location>
</feature>
<dbReference type="EMBL" id="CM000781">
    <property type="protein sequence ID" value="AQK74856.1"/>
    <property type="molecule type" value="Genomic_DNA"/>
</dbReference>
<evidence type="ECO:0000256" key="1">
    <source>
        <dbReference type="SAM" id="MobiDB-lite"/>
    </source>
</evidence>
<gene>
    <name evidence="3" type="ORF">ZEAMMB73_Zm00001d018031</name>
</gene>
<feature type="chain" id="PRO_5010804904" evidence="2">
    <location>
        <begin position="23"/>
        <end position="164"/>
    </location>
</feature>
<feature type="region of interest" description="Disordered" evidence="1">
    <location>
        <begin position="46"/>
        <end position="65"/>
    </location>
</feature>
<organism evidence="3">
    <name type="scientific">Zea mays</name>
    <name type="common">Maize</name>
    <dbReference type="NCBI Taxonomy" id="4577"/>
    <lineage>
        <taxon>Eukaryota</taxon>
        <taxon>Viridiplantae</taxon>
        <taxon>Streptophyta</taxon>
        <taxon>Embryophyta</taxon>
        <taxon>Tracheophyta</taxon>
        <taxon>Spermatophyta</taxon>
        <taxon>Magnoliopsida</taxon>
        <taxon>Liliopsida</taxon>
        <taxon>Poales</taxon>
        <taxon>Poaceae</taxon>
        <taxon>PACMAD clade</taxon>
        <taxon>Panicoideae</taxon>
        <taxon>Andropogonodae</taxon>
        <taxon>Andropogoneae</taxon>
        <taxon>Tripsacinae</taxon>
        <taxon>Zea</taxon>
    </lineage>
</organism>
<dbReference type="AlphaFoldDB" id="A0A1D6HK99"/>
<proteinExistence type="predicted"/>
<name>A0A1D6HK99_MAIZE</name>
<keyword evidence="2" id="KW-0732">Signal</keyword>
<reference evidence="3" key="1">
    <citation type="submission" date="2015-12" db="EMBL/GenBank/DDBJ databases">
        <title>Update maize B73 reference genome by single molecule sequencing technologies.</title>
        <authorList>
            <consortium name="Maize Genome Sequencing Project"/>
            <person name="Ware D."/>
        </authorList>
    </citation>
    <scope>NUCLEOTIDE SEQUENCE</scope>
    <source>
        <tissue evidence="3">Seedling</tissue>
    </source>
</reference>
<evidence type="ECO:0000313" key="3">
    <source>
        <dbReference type="EMBL" id="AQK74856.1"/>
    </source>
</evidence>
<accession>A0A1D6HK99</accession>
<protein>
    <submittedName>
        <fullName evidence="3">Alpha expansin2</fullName>
    </submittedName>
</protein>
<evidence type="ECO:0000256" key="2">
    <source>
        <dbReference type="SAM" id="SignalP"/>
    </source>
</evidence>
<sequence length="164" mass="18458">MALRQAVLLAVVLAALLPGRHCSRLLPQGCVQQEGRHTFHHQRPLLLQPGTGDQRGRRRRRARGCREGRALPRVAGPVAQLGPELAEQHAPGRAGPVLPRHHQRRPLRALQQRRPPRLVFRPDFQRCPVQLNTPPPFMQRRRSGTSTSCSVHPDWSLPRGAMVL</sequence>
<feature type="signal peptide" evidence="2">
    <location>
        <begin position="1"/>
        <end position="22"/>
    </location>
</feature>